<dbReference type="EMBL" id="QJKJ01007690">
    <property type="protein sequence ID" value="RDX82233.1"/>
    <property type="molecule type" value="Genomic_DNA"/>
</dbReference>
<dbReference type="AlphaFoldDB" id="A0A371FW10"/>
<feature type="compositionally biased region" description="Basic and acidic residues" evidence="1">
    <location>
        <begin position="70"/>
        <end position="80"/>
    </location>
</feature>
<gene>
    <name evidence="2" type="ORF">CR513_36993</name>
</gene>
<name>A0A371FW10_MUCPR</name>
<keyword evidence="3" id="KW-1185">Reference proteome</keyword>
<protein>
    <recommendedName>
        <fullName evidence="4">Retrotransposon gag domain-containing protein</fullName>
    </recommendedName>
</protein>
<organism evidence="2 3">
    <name type="scientific">Mucuna pruriens</name>
    <name type="common">Velvet bean</name>
    <name type="synonym">Dolichos pruriens</name>
    <dbReference type="NCBI Taxonomy" id="157652"/>
    <lineage>
        <taxon>Eukaryota</taxon>
        <taxon>Viridiplantae</taxon>
        <taxon>Streptophyta</taxon>
        <taxon>Embryophyta</taxon>
        <taxon>Tracheophyta</taxon>
        <taxon>Spermatophyta</taxon>
        <taxon>Magnoliopsida</taxon>
        <taxon>eudicotyledons</taxon>
        <taxon>Gunneridae</taxon>
        <taxon>Pentapetalae</taxon>
        <taxon>rosids</taxon>
        <taxon>fabids</taxon>
        <taxon>Fabales</taxon>
        <taxon>Fabaceae</taxon>
        <taxon>Papilionoideae</taxon>
        <taxon>50 kb inversion clade</taxon>
        <taxon>NPAAA clade</taxon>
        <taxon>indigoferoid/millettioid clade</taxon>
        <taxon>Phaseoleae</taxon>
        <taxon>Mucuna</taxon>
    </lineage>
</organism>
<accession>A0A371FW10</accession>
<evidence type="ECO:0008006" key="4">
    <source>
        <dbReference type="Google" id="ProtNLM"/>
    </source>
</evidence>
<proteinExistence type="predicted"/>
<dbReference type="Proteomes" id="UP000257109">
    <property type="component" value="Unassembled WGS sequence"/>
</dbReference>
<dbReference type="OrthoDB" id="1731207at2759"/>
<evidence type="ECO:0000313" key="2">
    <source>
        <dbReference type="EMBL" id="RDX82233.1"/>
    </source>
</evidence>
<evidence type="ECO:0000313" key="3">
    <source>
        <dbReference type="Proteomes" id="UP000257109"/>
    </source>
</evidence>
<comment type="caution">
    <text evidence="2">The sequence shown here is derived from an EMBL/GenBank/DDBJ whole genome shotgun (WGS) entry which is preliminary data.</text>
</comment>
<sequence length="92" mass="10828">MELTLLRTHIREREEATIARFLHGLNREIQDIVEFLGTLVHQAVKVEMQLKRRSASRRSIVSSSSWLGRDKENFRSDRNPKRGVIPSKFIKR</sequence>
<feature type="region of interest" description="Disordered" evidence="1">
    <location>
        <begin position="70"/>
        <end position="92"/>
    </location>
</feature>
<reference evidence="2" key="1">
    <citation type="submission" date="2018-05" db="EMBL/GenBank/DDBJ databases">
        <title>Draft genome of Mucuna pruriens seed.</title>
        <authorList>
            <person name="Nnadi N.E."/>
            <person name="Vos R."/>
            <person name="Hasami M.H."/>
            <person name="Devisetty U.K."/>
            <person name="Aguiy J.C."/>
        </authorList>
    </citation>
    <scope>NUCLEOTIDE SEQUENCE [LARGE SCALE GENOMIC DNA]</scope>
    <source>
        <strain evidence="2">JCA_2017</strain>
    </source>
</reference>
<evidence type="ECO:0000256" key="1">
    <source>
        <dbReference type="SAM" id="MobiDB-lite"/>
    </source>
</evidence>
<feature type="non-terminal residue" evidence="2">
    <location>
        <position position="1"/>
    </location>
</feature>